<dbReference type="EMBL" id="JACVVK020000246">
    <property type="protein sequence ID" value="KAK7482350.1"/>
    <property type="molecule type" value="Genomic_DNA"/>
</dbReference>
<keyword evidence="6" id="KW-1185">Reference proteome</keyword>
<dbReference type="PANTHER" id="PTHR12510">
    <property type="entry name" value="TROPONIN C-AKIN-1 PROTEIN"/>
    <property type="match status" value="1"/>
</dbReference>
<dbReference type="InterPro" id="IPR036568">
    <property type="entry name" value="GGCT-like_sf"/>
</dbReference>
<dbReference type="InterPro" id="IPR013024">
    <property type="entry name" value="GGCT-like"/>
</dbReference>
<proteinExistence type="inferred from homology"/>
<dbReference type="SUPFAM" id="SSF110857">
    <property type="entry name" value="Gamma-glutamyl cyclotransferase-like"/>
    <property type="match status" value="1"/>
</dbReference>
<sequence length="171" mass="19949">MAEDKDTHLCFVYGTLKRGQPNHHFLLDPETGCAEFVSTGQTVNKYPLVISGHYNIPFLLYAEGKGHIVHGDVFRVDDKKRDFLDEFESHPKFYERTLTEVVVPDETKENDASSTRTIKCWAYFLKNYKPNMLQLEAYPSYDTRGSHGLRYVERYMRTQSAYEAYENSKKD</sequence>
<reference evidence="5 6" key="1">
    <citation type="journal article" date="2023" name="Sci. Data">
        <title>Genome assembly of the Korean intertidal mud-creeper Batillaria attramentaria.</title>
        <authorList>
            <person name="Patra A.K."/>
            <person name="Ho P.T."/>
            <person name="Jun S."/>
            <person name="Lee S.J."/>
            <person name="Kim Y."/>
            <person name="Won Y.J."/>
        </authorList>
    </citation>
    <scope>NUCLEOTIDE SEQUENCE [LARGE SCALE GENOMIC DNA]</scope>
    <source>
        <strain evidence="5">Wonlab-2016</strain>
    </source>
</reference>
<dbReference type="Proteomes" id="UP001519460">
    <property type="component" value="Unassembled WGS sequence"/>
</dbReference>
<dbReference type="Gene3D" id="3.10.490.10">
    <property type="entry name" value="Gamma-glutamyl cyclotransferase-like"/>
    <property type="match status" value="1"/>
</dbReference>
<dbReference type="Pfam" id="PF06094">
    <property type="entry name" value="GGACT"/>
    <property type="match status" value="1"/>
</dbReference>
<evidence type="ECO:0000256" key="3">
    <source>
        <dbReference type="RuleBase" id="RU367036"/>
    </source>
</evidence>
<evidence type="ECO:0000313" key="5">
    <source>
        <dbReference type="EMBL" id="KAK7482350.1"/>
    </source>
</evidence>
<evidence type="ECO:0000256" key="1">
    <source>
        <dbReference type="ARBA" id="ARBA00008861"/>
    </source>
</evidence>
<dbReference type="InterPro" id="IPR039126">
    <property type="entry name" value="GGACT"/>
</dbReference>
<evidence type="ECO:0000313" key="6">
    <source>
        <dbReference type="Proteomes" id="UP001519460"/>
    </source>
</evidence>
<dbReference type="InterPro" id="IPR009288">
    <property type="entry name" value="AIG2-like_dom"/>
</dbReference>
<feature type="active site" description="Proton acceptor" evidence="2">
    <location>
        <position position="88"/>
    </location>
</feature>
<comment type="similarity">
    <text evidence="1 3">Belongs to the gamma-glutamylcyclotransferase family.</text>
</comment>
<evidence type="ECO:0000256" key="2">
    <source>
        <dbReference type="PIRSR" id="PIRSR639126-1"/>
    </source>
</evidence>
<feature type="domain" description="Gamma-glutamylcyclotransferase AIG2-like" evidence="4">
    <location>
        <begin position="10"/>
        <end position="136"/>
    </location>
</feature>
<dbReference type="PANTHER" id="PTHR12510:SF4">
    <property type="entry name" value="GAMMA-GLUTAMYLAMINECYCLOTRANSFERASE"/>
    <property type="match status" value="1"/>
</dbReference>
<protein>
    <recommendedName>
        <fullName evidence="3">Gamma-glutamylcyclotransferase family protein</fullName>
    </recommendedName>
</protein>
<comment type="caution">
    <text evidence="5">The sequence shown here is derived from an EMBL/GenBank/DDBJ whole genome shotgun (WGS) entry which is preliminary data.</text>
</comment>
<dbReference type="AlphaFoldDB" id="A0ABD0K5X5"/>
<name>A0ABD0K5X5_9CAEN</name>
<accession>A0ABD0K5X5</accession>
<evidence type="ECO:0000259" key="4">
    <source>
        <dbReference type="Pfam" id="PF06094"/>
    </source>
</evidence>
<dbReference type="CDD" id="cd06661">
    <property type="entry name" value="GGCT_like"/>
    <property type="match status" value="1"/>
</dbReference>
<gene>
    <name evidence="5" type="ORF">BaRGS_00026369</name>
</gene>
<organism evidence="5 6">
    <name type="scientific">Batillaria attramentaria</name>
    <dbReference type="NCBI Taxonomy" id="370345"/>
    <lineage>
        <taxon>Eukaryota</taxon>
        <taxon>Metazoa</taxon>
        <taxon>Spiralia</taxon>
        <taxon>Lophotrochozoa</taxon>
        <taxon>Mollusca</taxon>
        <taxon>Gastropoda</taxon>
        <taxon>Caenogastropoda</taxon>
        <taxon>Sorbeoconcha</taxon>
        <taxon>Cerithioidea</taxon>
        <taxon>Batillariidae</taxon>
        <taxon>Batillaria</taxon>
    </lineage>
</organism>